<dbReference type="Proteomes" id="UP000541444">
    <property type="component" value="Unassembled WGS sequence"/>
</dbReference>
<dbReference type="AlphaFoldDB" id="A0A7J7L6R2"/>
<gene>
    <name evidence="5" type="ORF">GIB67_001447</name>
</gene>
<dbReference type="InterPro" id="IPR025799">
    <property type="entry name" value="Arg_MeTrfase"/>
</dbReference>
<dbReference type="InterPro" id="IPR036412">
    <property type="entry name" value="HAD-like_sf"/>
</dbReference>
<dbReference type="SUPFAM" id="SSF56784">
    <property type="entry name" value="HAD-like"/>
    <property type="match status" value="2"/>
</dbReference>
<comment type="similarity">
    <text evidence="1">In the N-terminal section; belongs to the glycosyltransferase 20 family.</text>
</comment>
<sequence length="201" mass="23158">MIVIFGGLIHNTSTQNVPTNYMDEQMDGIVGHPLRSYLDYIGHFYQRMDPLPEQERFELSYRDFLQSPSQPLMDNVEVQTNETFEKDVVKYNQILNKEAIEASEKERPVPEIEREILCKLNWRGISKGLVVENLTSTMVCNEKPSDIVMCIGDDRLDEDMFEKVLSIINNLLLPAVPEIFACTVGQKPSKAKYYLDDTFEV</sequence>
<dbReference type="GO" id="GO:0006355">
    <property type="term" value="P:regulation of DNA-templated transcription"/>
    <property type="evidence" value="ECO:0007669"/>
    <property type="project" value="TreeGrafter"/>
</dbReference>
<reference evidence="5 6" key="1">
    <citation type="journal article" date="2020" name="IScience">
        <title>Genome Sequencing of the Endangered Kingdonia uniflora (Circaeasteraceae, Ranunculales) Reveals Potential Mechanisms of Evolutionary Specialization.</title>
        <authorList>
            <person name="Sun Y."/>
            <person name="Deng T."/>
            <person name="Zhang A."/>
            <person name="Moore M.J."/>
            <person name="Landis J.B."/>
            <person name="Lin N."/>
            <person name="Zhang H."/>
            <person name="Zhang X."/>
            <person name="Huang J."/>
            <person name="Zhang X."/>
            <person name="Sun H."/>
            <person name="Wang H."/>
        </authorList>
    </citation>
    <scope>NUCLEOTIDE SEQUENCE [LARGE SCALE GENOMIC DNA]</scope>
    <source>
        <strain evidence="5">TB1705</strain>
        <tissue evidence="5">Leaf</tissue>
    </source>
</reference>
<comment type="caution">
    <text evidence="5">The sequence shown here is derived from an EMBL/GenBank/DDBJ whole genome shotgun (WGS) entry which is preliminary data.</text>
</comment>
<evidence type="ECO:0000256" key="2">
    <source>
        <dbReference type="ARBA" id="ARBA00006330"/>
    </source>
</evidence>
<dbReference type="InterPro" id="IPR035075">
    <property type="entry name" value="PRMT5"/>
</dbReference>
<comment type="similarity">
    <text evidence="2">In the C-terminal section; belongs to the trehalose phosphatase family.</text>
</comment>
<dbReference type="InterPro" id="IPR029063">
    <property type="entry name" value="SAM-dependent_MTases_sf"/>
</dbReference>
<dbReference type="GO" id="GO:0005992">
    <property type="term" value="P:trehalose biosynthetic process"/>
    <property type="evidence" value="ECO:0007669"/>
    <property type="project" value="InterPro"/>
</dbReference>
<dbReference type="GO" id="GO:0005634">
    <property type="term" value="C:nucleus"/>
    <property type="evidence" value="ECO:0007669"/>
    <property type="project" value="TreeGrafter"/>
</dbReference>
<dbReference type="InterPro" id="IPR003337">
    <property type="entry name" value="Trehalose_PPase"/>
</dbReference>
<dbReference type="PANTHER" id="PTHR10738">
    <property type="entry name" value="PROTEIN ARGININE N-METHYLTRANSFERASE 5"/>
    <property type="match status" value="1"/>
</dbReference>
<name>A0A7J7L6R2_9MAGN</name>
<dbReference type="Pfam" id="PF05185">
    <property type="entry name" value="PRMT5"/>
    <property type="match status" value="1"/>
</dbReference>
<keyword evidence="3" id="KW-0949">S-adenosyl-L-methionine</keyword>
<evidence type="ECO:0000313" key="6">
    <source>
        <dbReference type="Proteomes" id="UP000541444"/>
    </source>
</evidence>
<dbReference type="GO" id="GO:0005829">
    <property type="term" value="C:cytosol"/>
    <property type="evidence" value="ECO:0007669"/>
    <property type="project" value="TreeGrafter"/>
</dbReference>
<dbReference type="GO" id="GO:0016274">
    <property type="term" value="F:protein-arginine N-methyltransferase activity"/>
    <property type="evidence" value="ECO:0007669"/>
    <property type="project" value="InterPro"/>
</dbReference>
<accession>A0A7J7L6R2</accession>
<dbReference type="FunFam" id="3.40.50.1000:FF:000052">
    <property type="entry name" value="Alpha,alpha-trehalose-phosphate synthase [UDP-forming] 6"/>
    <property type="match status" value="1"/>
</dbReference>
<feature type="non-terminal residue" evidence="5">
    <location>
        <position position="1"/>
    </location>
</feature>
<protein>
    <recommendedName>
        <fullName evidence="4">PRMT5 arginine-N-methyltransferase domain-containing protein</fullName>
    </recommendedName>
</protein>
<feature type="domain" description="PRMT5 arginine-N-methyltransferase" evidence="4">
    <location>
        <begin position="53"/>
        <end position="103"/>
    </location>
</feature>
<keyword evidence="6" id="KW-1185">Reference proteome</keyword>
<organism evidence="5 6">
    <name type="scientific">Kingdonia uniflora</name>
    <dbReference type="NCBI Taxonomy" id="39325"/>
    <lineage>
        <taxon>Eukaryota</taxon>
        <taxon>Viridiplantae</taxon>
        <taxon>Streptophyta</taxon>
        <taxon>Embryophyta</taxon>
        <taxon>Tracheophyta</taxon>
        <taxon>Spermatophyta</taxon>
        <taxon>Magnoliopsida</taxon>
        <taxon>Ranunculales</taxon>
        <taxon>Circaeasteraceae</taxon>
        <taxon>Kingdonia</taxon>
    </lineage>
</organism>
<dbReference type="Gene3D" id="3.40.50.150">
    <property type="entry name" value="Vaccinia Virus protein VP39"/>
    <property type="match status" value="1"/>
</dbReference>
<evidence type="ECO:0000259" key="4">
    <source>
        <dbReference type="Pfam" id="PF05185"/>
    </source>
</evidence>
<dbReference type="EMBL" id="JACGCM010002602">
    <property type="protein sequence ID" value="KAF6138297.1"/>
    <property type="molecule type" value="Genomic_DNA"/>
</dbReference>
<dbReference type="PANTHER" id="PTHR10738:SF0">
    <property type="entry name" value="PROTEIN ARGININE N-METHYLTRANSFERASE 5"/>
    <property type="match status" value="1"/>
</dbReference>
<dbReference type="OrthoDB" id="755951at2759"/>
<evidence type="ECO:0000313" key="5">
    <source>
        <dbReference type="EMBL" id="KAF6138297.1"/>
    </source>
</evidence>
<evidence type="ECO:0000256" key="1">
    <source>
        <dbReference type="ARBA" id="ARBA00005409"/>
    </source>
</evidence>
<dbReference type="Pfam" id="PF02358">
    <property type="entry name" value="Trehalose_PPase"/>
    <property type="match status" value="1"/>
</dbReference>
<evidence type="ECO:0000256" key="3">
    <source>
        <dbReference type="ARBA" id="ARBA00022691"/>
    </source>
</evidence>
<proteinExistence type="inferred from homology"/>